<gene>
    <name evidence="2" type="ORF">H2LOC_006910</name>
</gene>
<protein>
    <submittedName>
        <fullName evidence="2">Uncharacterized protein</fullName>
    </submittedName>
</protein>
<keyword evidence="3" id="KW-1185">Reference proteome</keyword>
<reference evidence="2 3" key="1">
    <citation type="submission" date="2019-11" db="EMBL/GenBank/DDBJ databases">
        <title>The genome sequence of Methylocystis heyeri.</title>
        <authorList>
            <person name="Oshkin I.Y."/>
            <person name="Miroshnikov K."/>
            <person name="Dedysh S.N."/>
        </authorList>
    </citation>
    <scope>NUCLEOTIDE SEQUENCE [LARGE SCALE GENOMIC DNA]</scope>
    <source>
        <strain evidence="2 3">H2</strain>
    </source>
</reference>
<feature type="transmembrane region" description="Helical" evidence="1">
    <location>
        <begin position="26"/>
        <end position="45"/>
    </location>
</feature>
<proteinExistence type="predicted"/>
<dbReference type="RefSeq" id="WP_136495729.1">
    <property type="nucleotide sequence ID" value="NZ_CP046052.1"/>
</dbReference>
<feature type="transmembrane region" description="Helical" evidence="1">
    <location>
        <begin position="123"/>
        <end position="143"/>
    </location>
</feature>
<keyword evidence="1" id="KW-0812">Transmembrane</keyword>
<keyword evidence="1" id="KW-1133">Transmembrane helix</keyword>
<organism evidence="2 3">
    <name type="scientific">Methylocystis heyeri</name>
    <dbReference type="NCBI Taxonomy" id="391905"/>
    <lineage>
        <taxon>Bacteria</taxon>
        <taxon>Pseudomonadati</taxon>
        <taxon>Pseudomonadota</taxon>
        <taxon>Alphaproteobacteria</taxon>
        <taxon>Hyphomicrobiales</taxon>
        <taxon>Methylocystaceae</taxon>
        <taxon>Methylocystis</taxon>
    </lineage>
</organism>
<name>A0A6B8KBC0_9HYPH</name>
<evidence type="ECO:0000313" key="3">
    <source>
        <dbReference type="Proteomes" id="UP000309061"/>
    </source>
</evidence>
<sequence length="147" mass="14637">MADGSMPRRKAEIGAALAQSGAGLRAVSLAVGLAGVALGVIFARLGPSRAAAAISVLTIAQALLTGFGQFLGLRSSIDAALFAGLARDPDLASFDAAMSELGLLPAEKQGRAMAARVAGLKRLLHLQGLGLAAQLTLLVALLAPGGL</sequence>
<evidence type="ECO:0000313" key="2">
    <source>
        <dbReference type="EMBL" id="QGM45446.1"/>
    </source>
</evidence>
<feature type="transmembrane region" description="Helical" evidence="1">
    <location>
        <begin position="51"/>
        <end position="73"/>
    </location>
</feature>
<dbReference type="Proteomes" id="UP000309061">
    <property type="component" value="Chromosome"/>
</dbReference>
<keyword evidence="1" id="KW-0472">Membrane</keyword>
<dbReference type="AlphaFoldDB" id="A0A6B8KBC0"/>
<accession>A0A6B8KBC0</accession>
<dbReference type="EMBL" id="CP046052">
    <property type="protein sequence ID" value="QGM45446.1"/>
    <property type="molecule type" value="Genomic_DNA"/>
</dbReference>
<dbReference type="KEGG" id="mhey:H2LOC_006910"/>
<evidence type="ECO:0000256" key="1">
    <source>
        <dbReference type="SAM" id="Phobius"/>
    </source>
</evidence>